<organism evidence="4 5">
    <name type="scientific">Gossypium australe</name>
    <dbReference type="NCBI Taxonomy" id="47621"/>
    <lineage>
        <taxon>Eukaryota</taxon>
        <taxon>Viridiplantae</taxon>
        <taxon>Streptophyta</taxon>
        <taxon>Embryophyta</taxon>
        <taxon>Tracheophyta</taxon>
        <taxon>Spermatophyta</taxon>
        <taxon>Magnoliopsida</taxon>
        <taxon>eudicotyledons</taxon>
        <taxon>Gunneridae</taxon>
        <taxon>Pentapetalae</taxon>
        <taxon>rosids</taxon>
        <taxon>malvids</taxon>
        <taxon>Malvales</taxon>
        <taxon>Malvaceae</taxon>
        <taxon>Malvoideae</taxon>
        <taxon>Gossypium</taxon>
    </lineage>
</organism>
<dbReference type="EMBL" id="SMMG02000006">
    <property type="protein sequence ID" value="KAA3468662.1"/>
    <property type="molecule type" value="Genomic_DNA"/>
</dbReference>
<dbReference type="PANTHER" id="PTHR11363">
    <property type="entry name" value="60S RIBOSOMAL PROTEIN L3-RELATED"/>
    <property type="match status" value="1"/>
</dbReference>
<name>A0A5B6VHJ4_9ROSI</name>
<keyword evidence="1" id="KW-0175">Coiled coil</keyword>
<comment type="caution">
    <text evidence="4">The sequence shown here is derived from an EMBL/GenBank/DDBJ whole genome shotgun (WGS) entry which is preliminary data.</text>
</comment>
<evidence type="ECO:0000313" key="5">
    <source>
        <dbReference type="Proteomes" id="UP000325315"/>
    </source>
</evidence>
<feature type="coiled-coil region" evidence="1">
    <location>
        <begin position="206"/>
        <end position="282"/>
    </location>
</feature>
<dbReference type="GO" id="GO:0003723">
    <property type="term" value="F:RNA binding"/>
    <property type="evidence" value="ECO:0007669"/>
    <property type="project" value="TreeGrafter"/>
</dbReference>
<keyword evidence="5" id="KW-1185">Reference proteome</keyword>
<feature type="coiled-coil region" evidence="1">
    <location>
        <begin position="311"/>
        <end position="429"/>
    </location>
</feature>
<dbReference type="AlphaFoldDB" id="A0A5B6VHJ4"/>
<feature type="compositionally biased region" description="Polar residues" evidence="2">
    <location>
        <begin position="29"/>
        <end position="42"/>
    </location>
</feature>
<dbReference type="OrthoDB" id="689590at2759"/>
<proteinExistence type="predicted"/>
<dbReference type="GO" id="GO:0022625">
    <property type="term" value="C:cytosolic large ribosomal subunit"/>
    <property type="evidence" value="ECO:0007669"/>
    <property type="project" value="TreeGrafter"/>
</dbReference>
<keyword evidence="3" id="KW-0812">Transmembrane</keyword>
<keyword evidence="3" id="KW-0472">Membrane</keyword>
<feature type="coiled-coil region" evidence="1">
    <location>
        <begin position="572"/>
        <end position="620"/>
    </location>
</feature>
<protein>
    <submittedName>
        <fullName evidence="4">Myosin heavy chain, non-muscle</fullName>
    </submittedName>
</protein>
<evidence type="ECO:0000256" key="3">
    <source>
        <dbReference type="SAM" id="Phobius"/>
    </source>
</evidence>
<feature type="coiled-coil region" evidence="1">
    <location>
        <begin position="465"/>
        <end position="503"/>
    </location>
</feature>
<dbReference type="PANTHER" id="PTHR11363:SF15">
    <property type="entry name" value="PREFOLDIN CHAPERONE SUBUNIT FAMILY PROTEIN"/>
    <property type="match status" value="1"/>
</dbReference>
<dbReference type="Proteomes" id="UP000325315">
    <property type="component" value="Unassembled WGS sequence"/>
</dbReference>
<dbReference type="InterPro" id="IPR045077">
    <property type="entry name" value="L3_arc_euk"/>
</dbReference>
<feature type="region of interest" description="Disordered" evidence="2">
    <location>
        <begin position="1"/>
        <end position="49"/>
    </location>
</feature>
<evidence type="ECO:0000313" key="4">
    <source>
        <dbReference type="EMBL" id="KAA3468662.1"/>
    </source>
</evidence>
<evidence type="ECO:0000256" key="1">
    <source>
        <dbReference type="SAM" id="Coils"/>
    </source>
</evidence>
<keyword evidence="3" id="KW-1133">Transmembrane helix</keyword>
<dbReference type="GO" id="GO:0006412">
    <property type="term" value="P:translation"/>
    <property type="evidence" value="ECO:0007669"/>
    <property type="project" value="InterPro"/>
</dbReference>
<gene>
    <name evidence="4" type="ORF">EPI10_014530</name>
</gene>
<evidence type="ECO:0000256" key="2">
    <source>
        <dbReference type="SAM" id="MobiDB-lite"/>
    </source>
</evidence>
<accession>A0A5B6VHJ4</accession>
<sequence>MVKKKVTHQSNDPKQRNPSQEIHDPAKDSTFTKASNPLSRQSSMEDPKEKLQNLKSLNSLLVKEAFESRQQIDSLVQAKEALEVELIERKKLEAEESEKNVSFELQNGLVSVYMVNQMKELGVERETVIGALKNKVSGLMGSLEKERKMLSLVCEERDLVRNDFELQVNEGKLMKEKLTEMEGNERKHVEEIGKLKVEYDRLVWEKKELEKVKSSMVKDRNLLEKNMKDMAGEVEHLRRENEKVVREKKEIEIEKNEQRVKIDEMEKEMREMSEVILSLRKEDGVLRSKIFELEKNCGEAMDREAERAIEIGALVEEKRAKERSIERLMEEKDFMSRSLEAIMVESEDRQRRIEKLLEESDANRRVLEMNEKELRDMHKKIKKLLGDKTEIEKAKIHGENENIKLHNEVSELRNIVHRLQEECLDHQKKKDELVPEVSRFKALVDQVTVERDNALKGFDKEKHNGVNLRSKVSEMENMLKKTEEELARKRTEWQNLIEETKEMGCHIGSLAEDKDRLHLELLETKRSFNDLRAKMESTTINYERALTLLKNTASLLCQSKDEKSPEEAAIAEQKLEDEIELYAMELEAIKKAFKNKESVAQDLKQKVELMEKSMVEAQKKKSFWTLVSSATTLLAAITVAYAARGR</sequence>
<feature type="compositionally biased region" description="Basic and acidic residues" evidence="2">
    <location>
        <begin position="11"/>
        <end position="27"/>
    </location>
</feature>
<dbReference type="GO" id="GO:0003735">
    <property type="term" value="F:structural constituent of ribosome"/>
    <property type="evidence" value="ECO:0007669"/>
    <property type="project" value="InterPro"/>
</dbReference>
<feature type="transmembrane region" description="Helical" evidence="3">
    <location>
        <begin position="623"/>
        <end position="643"/>
    </location>
</feature>
<reference evidence="5" key="1">
    <citation type="journal article" date="2019" name="Plant Biotechnol. J.">
        <title>Genome sequencing of the Australian wild diploid species Gossypium australe highlights disease resistance and delayed gland morphogenesis.</title>
        <authorList>
            <person name="Cai Y."/>
            <person name="Cai X."/>
            <person name="Wang Q."/>
            <person name="Wang P."/>
            <person name="Zhang Y."/>
            <person name="Cai C."/>
            <person name="Xu Y."/>
            <person name="Wang K."/>
            <person name="Zhou Z."/>
            <person name="Wang C."/>
            <person name="Geng S."/>
            <person name="Li B."/>
            <person name="Dong Q."/>
            <person name="Hou Y."/>
            <person name="Wang H."/>
            <person name="Ai P."/>
            <person name="Liu Z."/>
            <person name="Yi F."/>
            <person name="Sun M."/>
            <person name="An G."/>
            <person name="Cheng J."/>
            <person name="Zhang Y."/>
            <person name="Shi Q."/>
            <person name="Xie Y."/>
            <person name="Shi X."/>
            <person name="Chang Y."/>
            <person name="Huang F."/>
            <person name="Chen Y."/>
            <person name="Hong S."/>
            <person name="Mi L."/>
            <person name="Sun Q."/>
            <person name="Zhang L."/>
            <person name="Zhou B."/>
            <person name="Peng R."/>
            <person name="Zhang X."/>
            <person name="Liu F."/>
        </authorList>
    </citation>
    <scope>NUCLEOTIDE SEQUENCE [LARGE SCALE GENOMIC DNA]</scope>
    <source>
        <strain evidence="5">cv. PA1801</strain>
    </source>
</reference>